<reference evidence="1 2" key="1">
    <citation type="journal article" date="2021" name="Hortic Res">
        <title>High-quality reference genome and annotation aids understanding of berry development for evergreen blueberry (Vaccinium darrowii).</title>
        <authorList>
            <person name="Yu J."/>
            <person name="Hulse-Kemp A.M."/>
            <person name="Babiker E."/>
            <person name="Staton M."/>
        </authorList>
    </citation>
    <scope>NUCLEOTIDE SEQUENCE [LARGE SCALE GENOMIC DNA]</scope>
    <source>
        <strain evidence="2">cv. NJ 8807/NJ 8810</strain>
        <tissue evidence="1">Young leaf</tissue>
    </source>
</reference>
<name>A0ACB7Z7P1_9ERIC</name>
<evidence type="ECO:0000313" key="2">
    <source>
        <dbReference type="Proteomes" id="UP000828048"/>
    </source>
</evidence>
<gene>
    <name evidence="1" type="ORF">Vadar_028092</name>
</gene>
<dbReference type="Proteomes" id="UP000828048">
    <property type="component" value="Chromosome 4"/>
</dbReference>
<protein>
    <submittedName>
        <fullName evidence="1">Uncharacterized protein</fullName>
    </submittedName>
</protein>
<keyword evidence="2" id="KW-1185">Reference proteome</keyword>
<proteinExistence type="predicted"/>
<dbReference type="EMBL" id="CM037154">
    <property type="protein sequence ID" value="KAH7861592.1"/>
    <property type="molecule type" value="Genomic_DNA"/>
</dbReference>
<accession>A0ACB7Z7P1</accession>
<organism evidence="1 2">
    <name type="scientific">Vaccinium darrowii</name>
    <dbReference type="NCBI Taxonomy" id="229202"/>
    <lineage>
        <taxon>Eukaryota</taxon>
        <taxon>Viridiplantae</taxon>
        <taxon>Streptophyta</taxon>
        <taxon>Embryophyta</taxon>
        <taxon>Tracheophyta</taxon>
        <taxon>Spermatophyta</taxon>
        <taxon>Magnoliopsida</taxon>
        <taxon>eudicotyledons</taxon>
        <taxon>Gunneridae</taxon>
        <taxon>Pentapetalae</taxon>
        <taxon>asterids</taxon>
        <taxon>Ericales</taxon>
        <taxon>Ericaceae</taxon>
        <taxon>Vaccinioideae</taxon>
        <taxon>Vaccinieae</taxon>
        <taxon>Vaccinium</taxon>
    </lineage>
</organism>
<comment type="caution">
    <text evidence="1">The sequence shown here is derived from an EMBL/GenBank/DDBJ whole genome shotgun (WGS) entry which is preliminary data.</text>
</comment>
<sequence length="119" mass="13609">MGSLPIVTARALSTAEMMKPIRILMDNFLLDNFTDKLENRMAIATKMKVLENSKLQTNLSIDQPIRQHKSLTVVPKIMFLLFFINCVWNITCFCDHLPKFSQFRINLPSPRVGPVSNAE</sequence>
<evidence type="ECO:0000313" key="1">
    <source>
        <dbReference type="EMBL" id="KAH7861592.1"/>
    </source>
</evidence>